<protein>
    <submittedName>
        <fullName evidence="2">Flp family type IVb pilin</fullName>
    </submittedName>
</protein>
<keyword evidence="1" id="KW-0472">Membrane</keyword>
<dbReference type="Pfam" id="PF04964">
    <property type="entry name" value="Flp_Fap"/>
    <property type="match status" value="1"/>
</dbReference>
<evidence type="ECO:0000313" key="2">
    <source>
        <dbReference type="EMBL" id="PYB73909.1"/>
    </source>
</evidence>
<sequence>MRLLRQMIADQSGATAIEYGLIAAIMSVALISGFGVLSGRVQNVFETVTATITAAWT</sequence>
<evidence type="ECO:0000256" key="1">
    <source>
        <dbReference type="SAM" id="Phobius"/>
    </source>
</evidence>
<dbReference type="InterPro" id="IPR007047">
    <property type="entry name" value="Flp_Fap"/>
</dbReference>
<keyword evidence="1" id="KW-1133">Transmembrane helix</keyword>
<feature type="transmembrane region" description="Helical" evidence="1">
    <location>
        <begin position="21"/>
        <end position="39"/>
    </location>
</feature>
<keyword evidence="3" id="KW-1185">Reference proteome</keyword>
<comment type="caution">
    <text evidence="2">The sequence shown here is derived from an EMBL/GenBank/DDBJ whole genome shotgun (WGS) entry which is preliminary data.</text>
</comment>
<proteinExistence type="predicted"/>
<reference evidence="2 3" key="1">
    <citation type="submission" date="2018-06" db="EMBL/GenBank/DDBJ databases">
        <title>Rhizobium wuzhouense sp. nov., isolated from roots of Oryza officinalis.</title>
        <authorList>
            <person name="Yuan T."/>
        </authorList>
    </citation>
    <scope>NUCLEOTIDE SEQUENCE [LARGE SCALE GENOMIC DNA]</scope>
    <source>
        <strain evidence="2 3">W44</strain>
    </source>
</reference>
<evidence type="ECO:0000313" key="3">
    <source>
        <dbReference type="Proteomes" id="UP000247536"/>
    </source>
</evidence>
<name>A0ABX5NRD9_9HYPH</name>
<dbReference type="RefSeq" id="WP_110791048.1">
    <property type="nucleotide sequence ID" value="NZ_QJRY01000003.1"/>
</dbReference>
<gene>
    <name evidence="2" type="ORF">DMY87_09285</name>
</gene>
<dbReference type="EMBL" id="QJRY01000003">
    <property type="protein sequence ID" value="PYB73909.1"/>
    <property type="molecule type" value="Genomic_DNA"/>
</dbReference>
<organism evidence="2 3">
    <name type="scientific">Rhizobium wuzhouense</name>
    <dbReference type="NCBI Taxonomy" id="1986026"/>
    <lineage>
        <taxon>Bacteria</taxon>
        <taxon>Pseudomonadati</taxon>
        <taxon>Pseudomonadota</taxon>
        <taxon>Alphaproteobacteria</taxon>
        <taxon>Hyphomicrobiales</taxon>
        <taxon>Rhizobiaceae</taxon>
        <taxon>Rhizobium/Agrobacterium group</taxon>
        <taxon>Rhizobium</taxon>
    </lineage>
</organism>
<accession>A0ABX5NRD9</accession>
<dbReference type="Proteomes" id="UP000247536">
    <property type="component" value="Unassembled WGS sequence"/>
</dbReference>
<keyword evidence="1" id="KW-0812">Transmembrane</keyword>